<reference evidence="3 4" key="1">
    <citation type="submission" date="2019-07" db="EMBL/GenBank/DDBJ databases">
        <title>Microbispora hainanensis DSM 45428.</title>
        <authorList>
            <person name="Thawai C."/>
        </authorList>
    </citation>
    <scope>NUCLEOTIDE SEQUENCE [LARGE SCALE GENOMIC DNA]</scope>
    <source>
        <strain evidence="3 4">DSM 45428</strain>
    </source>
</reference>
<dbReference type="InterPro" id="IPR036691">
    <property type="entry name" value="Endo/exonu/phosph_ase_sf"/>
</dbReference>
<sequence>MGVFIAGVAVVAVVVAGLPSVAVTYRVNVLTYNVCAAGNSAGTCVRDLTPERRKTWAGQVSTLIRSRDVDVASFTEMCYAQVGLLRNALPGYRLVWYGYAKGGGPGREDRCRTLWSDLTPDTVPPDGKTFGMALALKNGVEGPPPLRRLLRADHAPSAPGETIHPRGLLCATGRVGPRRSVCCVTHISDTETPRQVVDLVSAYAGDAPVILTGDFNREPGHNQLTDVYGMGLGQGGYTEVDAEPCGVARRGGEHTTRGGRKIDYIFASEADYRPGGAEVVRTDPELSDHLALAGTLIGTEPRPRRDGAPWRGSYPAYARRRRGRRR</sequence>
<feature type="domain" description="Endonuclease/exonuclease/phosphatase" evidence="2">
    <location>
        <begin position="30"/>
        <end position="289"/>
    </location>
</feature>
<name>A0A544YPU6_9ACTN</name>
<gene>
    <name evidence="3" type="ORF">FLX08_22745</name>
</gene>
<organism evidence="3 4">
    <name type="scientific">Microbispora hainanensis</name>
    <dbReference type="NCBI Taxonomy" id="568844"/>
    <lineage>
        <taxon>Bacteria</taxon>
        <taxon>Bacillati</taxon>
        <taxon>Actinomycetota</taxon>
        <taxon>Actinomycetes</taxon>
        <taxon>Streptosporangiales</taxon>
        <taxon>Streptosporangiaceae</taxon>
        <taxon>Microbispora</taxon>
    </lineage>
</organism>
<dbReference type="SUPFAM" id="SSF56219">
    <property type="entry name" value="DNase I-like"/>
    <property type="match status" value="1"/>
</dbReference>
<dbReference type="EMBL" id="VIRM01000029">
    <property type="protein sequence ID" value="TQS18785.1"/>
    <property type="molecule type" value="Genomic_DNA"/>
</dbReference>
<accession>A0A544YPU6</accession>
<dbReference type="Gene3D" id="3.60.10.10">
    <property type="entry name" value="Endonuclease/exonuclease/phosphatase"/>
    <property type="match status" value="1"/>
</dbReference>
<dbReference type="Proteomes" id="UP000316541">
    <property type="component" value="Unassembled WGS sequence"/>
</dbReference>
<feature type="region of interest" description="Disordered" evidence="1">
    <location>
        <begin position="298"/>
        <end position="326"/>
    </location>
</feature>
<dbReference type="InterPro" id="IPR005135">
    <property type="entry name" value="Endo/exonuclease/phosphatase"/>
</dbReference>
<dbReference type="AlphaFoldDB" id="A0A544YPU6"/>
<evidence type="ECO:0000313" key="3">
    <source>
        <dbReference type="EMBL" id="TQS18785.1"/>
    </source>
</evidence>
<evidence type="ECO:0000259" key="2">
    <source>
        <dbReference type="Pfam" id="PF03372"/>
    </source>
</evidence>
<dbReference type="Pfam" id="PF03372">
    <property type="entry name" value="Exo_endo_phos"/>
    <property type="match status" value="1"/>
</dbReference>
<protein>
    <recommendedName>
        <fullName evidence="2">Endonuclease/exonuclease/phosphatase domain-containing protein</fullName>
    </recommendedName>
</protein>
<evidence type="ECO:0000313" key="4">
    <source>
        <dbReference type="Proteomes" id="UP000316541"/>
    </source>
</evidence>
<proteinExistence type="predicted"/>
<dbReference type="GO" id="GO:0003824">
    <property type="term" value="F:catalytic activity"/>
    <property type="evidence" value="ECO:0007669"/>
    <property type="project" value="InterPro"/>
</dbReference>
<comment type="caution">
    <text evidence="3">The sequence shown here is derived from an EMBL/GenBank/DDBJ whole genome shotgun (WGS) entry which is preliminary data.</text>
</comment>
<evidence type="ECO:0000256" key="1">
    <source>
        <dbReference type="SAM" id="MobiDB-lite"/>
    </source>
</evidence>